<dbReference type="SUPFAM" id="SSF50156">
    <property type="entry name" value="PDZ domain-like"/>
    <property type="match status" value="1"/>
</dbReference>
<name>A0A7R9BYB7_9CRUS</name>
<dbReference type="EMBL" id="CAJPEX010004528">
    <property type="protein sequence ID" value="CAG0923081.1"/>
    <property type="molecule type" value="Genomic_DNA"/>
</dbReference>
<dbReference type="Pfam" id="PF00595">
    <property type="entry name" value="PDZ"/>
    <property type="match status" value="1"/>
</dbReference>
<organism evidence="2">
    <name type="scientific">Notodromas monacha</name>
    <dbReference type="NCBI Taxonomy" id="399045"/>
    <lineage>
        <taxon>Eukaryota</taxon>
        <taxon>Metazoa</taxon>
        <taxon>Ecdysozoa</taxon>
        <taxon>Arthropoda</taxon>
        <taxon>Crustacea</taxon>
        <taxon>Oligostraca</taxon>
        <taxon>Ostracoda</taxon>
        <taxon>Podocopa</taxon>
        <taxon>Podocopida</taxon>
        <taxon>Cypridocopina</taxon>
        <taxon>Cypridoidea</taxon>
        <taxon>Cyprididae</taxon>
        <taxon>Notodromas</taxon>
    </lineage>
</organism>
<dbReference type="CDD" id="cd06769">
    <property type="entry name" value="PDZ_FRMPD1_3_4-like"/>
    <property type="match status" value="1"/>
</dbReference>
<feature type="domain" description="PDZ" evidence="1">
    <location>
        <begin position="74"/>
        <end position="151"/>
    </location>
</feature>
<dbReference type="SMART" id="SM00228">
    <property type="entry name" value="PDZ"/>
    <property type="match status" value="1"/>
</dbReference>
<accession>A0A7R9BYB7</accession>
<dbReference type="FunFam" id="2.30.42.10:FF:000053">
    <property type="entry name" value="FERM and PDZ domain-containing protein 4"/>
    <property type="match status" value="1"/>
</dbReference>
<dbReference type="OrthoDB" id="5859304at2759"/>
<dbReference type="EMBL" id="OA886565">
    <property type="protein sequence ID" value="CAD7282929.1"/>
    <property type="molecule type" value="Genomic_DNA"/>
</dbReference>
<proteinExistence type="predicted"/>
<gene>
    <name evidence="2" type="ORF">NMOB1V02_LOCUS10547</name>
</gene>
<evidence type="ECO:0000313" key="3">
    <source>
        <dbReference type="Proteomes" id="UP000678499"/>
    </source>
</evidence>
<evidence type="ECO:0000313" key="2">
    <source>
        <dbReference type="EMBL" id="CAD7282929.1"/>
    </source>
</evidence>
<dbReference type="Gene3D" id="2.30.42.10">
    <property type="match status" value="1"/>
</dbReference>
<evidence type="ECO:0000259" key="1">
    <source>
        <dbReference type="PROSITE" id="PS50106"/>
    </source>
</evidence>
<keyword evidence="3" id="KW-1185">Reference proteome</keyword>
<protein>
    <recommendedName>
        <fullName evidence="1">PDZ domain-containing protein</fullName>
    </recommendedName>
</protein>
<dbReference type="PANTHER" id="PTHR46221:SF3">
    <property type="entry name" value="FERM AND PDZ DOMAIN-CONTAINING PROTEIN 4"/>
    <property type="match status" value="1"/>
</dbReference>
<dbReference type="InterPro" id="IPR001478">
    <property type="entry name" value="PDZ"/>
</dbReference>
<dbReference type="PANTHER" id="PTHR46221">
    <property type="entry name" value="FERM AND PDZ DOMAIN-CONTAINING PROTEIN FAMILY MEMBER"/>
    <property type="match status" value="1"/>
</dbReference>
<dbReference type="InterPro" id="IPR036034">
    <property type="entry name" value="PDZ_sf"/>
</dbReference>
<dbReference type="PROSITE" id="PS50106">
    <property type="entry name" value="PDZ"/>
    <property type="match status" value="1"/>
</dbReference>
<dbReference type="Proteomes" id="UP000678499">
    <property type="component" value="Unassembled WGS sequence"/>
</dbReference>
<dbReference type="AlphaFoldDB" id="A0A7R9BYB7"/>
<sequence length="210" mass="22917">MGRSPEQDDDIRRPWEACRRRRRGRGSFAKGRGADATIFLLFSLCSHLNKTTTYEDPGRHVAEDDEVEAPSPRDVELTRHADLGFGFVAGSERPVIVRFVTEGGPSDKLLQPGDQIWAVNGEDVRWAPRDRVIQLVRACNNTVLLTVCQPMPSSQDPSTGRDLWNGGDEETGCASGVGAMKGAGGSLIEGIWRLPNGTSSTLDIFPGLRV</sequence>
<reference evidence="2" key="1">
    <citation type="submission" date="2020-11" db="EMBL/GenBank/DDBJ databases">
        <authorList>
            <person name="Tran Van P."/>
        </authorList>
    </citation>
    <scope>NUCLEOTIDE SEQUENCE</scope>
</reference>